<reference evidence="1 2" key="1">
    <citation type="submission" date="2019-03" db="EMBL/GenBank/DDBJ databases">
        <title>Genomic Encyclopedia of Type Strains, Phase IV (KMG-IV): sequencing the most valuable type-strain genomes for metagenomic binning, comparative biology and taxonomic classification.</title>
        <authorList>
            <person name="Goeker M."/>
        </authorList>
    </citation>
    <scope>NUCLEOTIDE SEQUENCE [LARGE SCALE GENOMIC DNA]</scope>
    <source>
        <strain evidence="1 2">DSM 9035</strain>
    </source>
</reference>
<dbReference type="Pfam" id="PF01042">
    <property type="entry name" value="Ribonuc_L-PSP"/>
    <property type="match status" value="1"/>
</dbReference>
<dbReference type="InterPro" id="IPR006175">
    <property type="entry name" value="YjgF/YER057c/UK114"/>
</dbReference>
<organism evidence="1 2">
    <name type="scientific">Aquabacter spiritensis</name>
    <dbReference type="NCBI Taxonomy" id="933073"/>
    <lineage>
        <taxon>Bacteria</taxon>
        <taxon>Pseudomonadati</taxon>
        <taxon>Pseudomonadota</taxon>
        <taxon>Alphaproteobacteria</taxon>
        <taxon>Hyphomicrobiales</taxon>
        <taxon>Xanthobacteraceae</taxon>
        <taxon>Aquabacter</taxon>
    </lineage>
</organism>
<dbReference type="OrthoDB" id="9803101at2"/>
<protein>
    <submittedName>
        <fullName evidence="1">Enamine deaminase RidA (YjgF/YER057c/UK114 family)</fullName>
    </submittedName>
</protein>
<dbReference type="InterPro" id="IPR035959">
    <property type="entry name" value="RutC-like_sf"/>
</dbReference>
<accession>A0A4R3LUA2</accession>
<dbReference type="SUPFAM" id="SSF55298">
    <property type="entry name" value="YjgF-like"/>
    <property type="match status" value="1"/>
</dbReference>
<dbReference type="EMBL" id="SMAI01000014">
    <property type="protein sequence ID" value="TCT02245.1"/>
    <property type="molecule type" value="Genomic_DNA"/>
</dbReference>
<dbReference type="RefSeq" id="WP_132034372.1">
    <property type="nucleotide sequence ID" value="NZ_SMAI01000014.1"/>
</dbReference>
<dbReference type="CDD" id="cd06150">
    <property type="entry name" value="YjgF_YER057c_UK114_like_2"/>
    <property type="match status" value="1"/>
</dbReference>
<dbReference type="Gene3D" id="3.30.1330.40">
    <property type="entry name" value="RutC-like"/>
    <property type="match status" value="1"/>
</dbReference>
<name>A0A4R3LUA2_9HYPH</name>
<dbReference type="AlphaFoldDB" id="A0A4R3LUA2"/>
<sequence>MTIKRLETGVRLSHAVVHGGTVYLAGQVAQDRSKDVGGQTAEVLAQIDALLAAAGTDKSRILSAQIWVKDIKADFAGMNAVWDAWVPKGEAPARATVQADLAAPDILVEIMVVAAI</sequence>
<keyword evidence="2" id="KW-1185">Reference proteome</keyword>
<dbReference type="PANTHER" id="PTHR47328">
    <property type="match status" value="1"/>
</dbReference>
<dbReference type="PANTHER" id="PTHR47328:SF1">
    <property type="entry name" value="RUTC FAMILY PROTEIN YOAB"/>
    <property type="match status" value="1"/>
</dbReference>
<gene>
    <name evidence="1" type="ORF">EDC64_114106</name>
</gene>
<dbReference type="Proteomes" id="UP000294664">
    <property type="component" value="Unassembled WGS sequence"/>
</dbReference>
<comment type="caution">
    <text evidence="1">The sequence shown here is derived from an EMBL/GenBank/DDBJ whole genome shotgun (WGS) entry which is preliminary data.</text>
</comment>
<evidence type="ECO:0000313" key="2">
    <source>
        <dbReference type="Proteomes" id="UP000294664"/>
    </source>
</evidence>
<evidence type="ECO:0000313" key="1">
    <source>
        <dbReference type="EMBL" id="TCT02245.1"/>
    </source>
</evidence>
<dbReference type="InterPro" id="IPR035709">
    <property type="entry name" value="YoaB-like"/>
</dbReference>
<proteinExistence type="predicted"/>